<keyword evidence="1" id="KW-1133">Transmembrane helix</keyword>
<feature type="transmembrane region" description="Helical" evidence="1">
    <location>
        <begin position="159"/>
        <end position="183"/>
    </location>
</feature>
<sequence length="265" mass="28698">MFELTAYEARKRAKSTGGLTVLLSLVAALFVAMYPSFTENLDPEQIEQLTASYPAAMAEAFNLQTLASIEGFLAVELYTTGWILLVGLYFAYSGAGLLSDDVDRGRMDLLLSLPILRARLVAEKFASLFVPLVVINAVVPVVVYVSADLVGYPVDAVNLMVIHLLSIPYLLCCGAIGLLVSVFVNRASIAQRGVLGGLFGLFLVESLVTGTDYEWLGNIAPMRYLDPNAVLIHSEYDVTSAGVLLAGTLVLVLISQLWFTRKDIP</sequence>
<evidence type="ECO:0000313" key="2">
    <source>
        <dbReference type="EMBL" id="MFC7190878.1"/>
    </source>
</evidence>
<evidence type="ECO:0000313" key="3">
    <source>
        <dbReference type="Proteomes" id="UP001596417"/>
    </source>
</evidence>
<feature type="transmembrane region" description="Helical" evidence="1">
    <location>
        <begin position="195"/>
        <end position="216"/>
    </location>
</feature>
<dbReference type="EMBL" id="JBHTAX010000001">
    <property type="protein sequence ID" value="MFC7190878.1"/>
    <property type="molecule type" value="Genomic_DNA"/>
</dbReference>
<comment type="caution">
    <text evidence="2">The sequence shown here is derived from an EMBL/GenBank/DDBJ whole genome shotgun (WGS) entry which is preliminary data.</text>
</comment>
<keyword evidence="3" id="KW-1185">Reference proteome</keyword>
<dbReference type="Proteomes" id="UP001596417">
    <property type="component" value="Unassembled WGS sequence"/>
</dbReference>
<gene>
    <name evidence="2" type="ORF">ACFQL7_14265</name>
</gene>
<keyword evidence="1" id="KW-0812">Transmembrane</keyword>
<keyword evidence="1" id="KW-0472">Membrane</keyword>
<dbReference type="GO" id="GO:0005886">
    <property type="term" value="C:plasma membrane"/>
    <property type="evidence" value="ECO:0007669"/>
    <property type="project" value="UniProtKB-SubCell"/>
</dbReference>
<reference evidence="2 3" key="1">
    <citation type="journal article" date="2019" name="Int. J. Syst. Evol. Microbiol.">
        <title>The Global Catalogue of Microorganisms (GCM) 10K type strain sequencing project: providing services to taxonomists for standard genome sequencing and annotation.</title>
        <authorList>
            <consortium name="The Broad Institute Genomics Platform"/>
            <consortium name="The Broad Institute Genome Sequencing Center for Infectious Disease"/>
            <person name="Wu L."/>
            <person name="Ma J."/>
        </authorList>
    </citation>
    <scope>NUCLEOTIDE SEQUENCE [LARGE SCALE GENOMIC DNA]</scope>
    <source>
        <strain evidence="2 3">RDMS1</strain>
    </source>
</reference>
<accession>A0ABD5YNG6</accession>
<feature type="transmembrane region" description="Helical" evidence="1">
    <location>
        <begin position="77"/>
        <end position="98"/>
    </location>
</feature>
<feature type="transmembrane region" description="Helical" evidence="1">
    <location>
        <begin position="236"/>
        <end position="259"/>
    </location>
</feature>
<dbReference type="GeneID" id="76200543"/>
<dbReference type="AlphaFoldDB" id="A0ABD5YNG6"/>
<dbReference type="PANTHER" id="PTHR37305:SF2">
    <property type="entry name" value="BACITRACIN TRANSPORT PERMEASE PROTEIN BCRB"/>
    <property type="match status" value="1"/>
</dbReference>
<evidence type="ECO:0000256" key="1">
    <source>
        <dbReference type="SAM" id="Phobius"/>
    </source>
</evidence>
<organism evidence="2 3">
    <name type="scientific">Halocatena marina</name>
    <dbReference type="NCBI Taxonomy" id="2934937"/>
    <lineage>
        <taxon>Archaea</taxon>
        <taxon>Methanobacteriati</taxon>
        <taxon>Methanobacteriota</taxon>
        <taxon>Stenosarchaea group</taxon>
        <taxon>Halobacteria</taxon>
        <taxon>Halobacteriales</taxon>
        <taxon>Natronomonadaceae</taxon>
        <taxon>Halocatena</taxon>
    </lineage>
</organism>
<dbReference type="Pfam" id="PF12679">
    <property type="entry name" value="ABC2_membrane_2"/>
    <property type="match status" value="1"/>
</dbReference>
<feature type="transmembrane region" description="Helical" evidence="1">
    <location>
        <begin position="19"/>
        <end position="37"/>
    </location>
</feature>
<dbReference type="PANTHER" id="PTHR37305">
    <property type="entry name" value="INTEGRAL MEMBRANE PROTEIN-RELATED"/>
    <property type="match status" value="1"/>
</dbReference>
<protein>
    <submittedName>
        <fullName evidence="2">ABC transporter permease</fullName>
    </submittedName>
</protein>
<dbReference type="RefSeq" id="WP_264555892.1">
    <property type="nucleotide sequence ID" value="NZ_CP109979.1"/>
</dbReference>
<name>A0ABD5YNG6_9EURY</name>
<feature type="transmembrane region" description="Helical" evidence="1">
    <location>
        <begin position="125"/>
        <end position="147"/>
    </location>
</feature>
<proteinExistence type="predicted"/>